<sequence>MTISTTFFNTKIIVLNCQYLYNNILLFTTIILTDIFRARLVLLLIKKIKDAIAGTASLILS</sequence>
<comment type="caution">
    <text evidence="1">The sequence shown here is derived from an EMBL/GenBank/DDBJ whole genome shotgun (WGS) entry which is preliminary data.</text>
</comment>
<dbReference type="Proteomes" id="UP001374599">
    <property type="component" value="Unassembled WGS sequence"/>
</dbReference>
<reference evidence="1" key="1">
    <citation type="submission" date="2023-09" db="EMBL/GenBank/DDBJ databases">
        <title>Vallitalea sediminicola and Vallitalea maricola sp. nov., anaerobic bacteria isolated from marine sediment.</title>
        <authorList>
            <person name="Hirano S."/>
            <person name="Maeda A."/>
            <person name="Terahara T."/>
            <person name="Mori K."/>
            <person name="Hamada M."/>
            <person name="Matsumoto R."/>
            <person name="Kobayashi T."/>
        </authorList>
    </citation>
    <scope>NUCLEOTIDE SEQUENCE</scope>
    <source>
        <strain evidence="1">AN17-2</strain>
    </source>
</reference>
<protein>
    <submittedName>
        <fullName evidence="1">Uncharacterized protein</fullName>
    </submittedName>
</protein>
<proteinExistence type="predicted"/>
<gene>
    <name evidence="1" type="ORF">AN2V17_08940</name>
</gene>
<keyword evidence="2" id="KW-1185">Reference proteome</keyword>
<organism evidence="1 2">
    <name type="scientific">Vallitalea maricola</name>
    <dbReference type="NCBI Taxonomy" id="3074433"/>
    <lineage>
        <taxon>Bacteria</taxon>
        <taxon>Bacillati</taxon>
        <taxon>Bacillota</taxon>
        <taxon>Clostridia</taxon>
        <taxon>Lachnospirales</taxon>
        <taxon>Vallitaleaceae</taxon>
        <taxon>Vallitalea</taxon>
    </lineage>
</organism>
<evidence type="ECO:0000313" key="1">
    <source>
        <dbReference type="EMBL" id="GMQ61665.1"/>
    </source>
</evidence>
<accession>A0ACB5UFM6</accession>
<evidence type="ECO:0000313" key="2">
    <source>
        <dbReference type="Proteomes" id="UP001374599"/>
    </source>
</evidence>
<name>A0ACB5UFM6_9FIRM</name>
<dbReference type="EMBL" id="BTPU01000012">
    <property type="protein sequence ID" value="GMQ61665.1"/>
    <property type="molecule type" value="Genomic_DNA"/>
</dbReference>